<evidence type="ECO:0000313" key="5">
    <source>
        <dbReference type="EMBL" id="MRZ07779.1"/>
    </source>
</evidence>
<reference evidence="2" key="3">
    <citation type="submission" date="2023-01" db="EMBL/GenBank/DDBJ databases">
        <title>Human gut microbiome strain richness.</title>
        <authorList>
            <person name="Chen-Liaw A."/>
        </authorList>
    </citation>
    <scope>NUCLEOTIDE SEQUENCE</scope>
    <source>
        <strain evidence="2">RTP21484st1_E5_RTP21484_190118</strain>
    </source>
</reference>
<dbReference type="RefSeq" id="WP_009016515.1">
    <property type="nucleotide sequence ID" value="NZ_CAXTLT010000005.1"/>
</dbReference>
<dbReference type="Proteomes" id="UP000461276">
    <property type="component" value="Unassembled WGS sequence"/>
</dbReference>
<dbReference type="Proteomes" id="UP001210126">
    <property type="component" value="Unassembled WGS sequence"/>
</dbReference>
<organism evidence="1 6">
    <name type="scientific">Parabacteroides distasonis</name>
    <dbReference type="NCBI Taxonomy" id="823"/>
    <lineage>
        <taxon>Bacteria</taxon>
        <taxon>Pseudomonadati</taxon>
        <taxon>Bacteroidota</taxon>
        <taxon>Bacteroidia</taxon>
        <taxon>Bacteroidales</taxon>
        <taxon>Tannerellaceae</taxon>
        <taxon>Parabacteroides</taxon>
    </lineage>
</organism>
<dbReference type="AlphaFoldDB" id="A0A174W8L8"/>
<evidence type="ECO:0000313" key="3">
    <source>
        <dbReference type="EMBL" id="MRY85666.1"/>
    </source>
</evidence>
<evidence type="ECO:0000313" key="8">
    <source>
        <dbReference type="Proteomes" id="UP000461276"/>
    </source>
</evidence>
<dbReference type="Proteomes" id="UP000471216">
    <property type="component" value="Unassembled WGS sequence"/>
</dbReference>
<reference evidence="7 8" key="2">
    <citation type="journal article" date="2019" name="Nat. Med.">
        <title>A library of human gut bacterial isolates paired with longitudinal multiomics data enables mechanistic microbiome research.</title>
        <authorList>
            <person name="Poyet M."/>
            <person name="Groussin M."/>
            <person name="Gibbons S.M."/>
            <person name="Avila-Pacheco J."/>
            <person name="Jiang X."/>
            <person name="Kearney S.M."/>
            <person name="Perrotta A.R."/>
            <person name="Berdy B."/>
            <person name="Zhao S."/>
            <person name="Lieberman T.D."/>
            <person name="Swanson P.K."/>
            <person name="Smith M."/>
            <person name="Roesemann S."/>
            <person name="Alexander J.E."/>
            <person name="Rich S.A."/>
            <person name="Livny J."/>
            <person name="Vlamakis H."/>
            <person name="Clish C."/>
            <person name="Bullock K."/>
            <person name="Deik A."/>
            <person name="Scott J."/>
            <person name="Pierce K.A."/>
            <person name="Xavier R.J."/>
            <person name="Alm E.J."/>
        </authorList>
    </citation>
    <scope>NUCLEOTIDE SEQUENCE [LARGE SCALE GENOMIC DNA]</scope>
    <source>
        <strain evidence="5 9">BIOML-A10</strain>
        <strain evidence="3 7">BIOML-A11</strain>
        <strain evidence="4 8">BIOML-A9</strain>
    </source>
</reference>
<evidence type="ECO:0000313" key="2">
    <source>
        <dbReference type="EMBL" id="MDB9006647.1"/>
    </source>
</evidence>
<proteinExistence type="predicted"/>
<dbReference type="EMBL" id="CZBM01000012">
    <property type="protein sequence ID" value="CUQ43302.1"/>
    <property type="molecule type" value="Genomic_DNA"/>
</dbReference>
<sequence>MKIYFEIFILLLISCSGNHQQQENDIQQTNNQDKKNLAYIIDTNKETTIENKNLQFLIEKDSIFRKDSIFKILEERKIRLDHSFYRKTGNFDFPLYYGGSYINKNNLLFVNIVDSLDNIYTKSDIINRIGNKDFKIKKCSYSLKMLGDTLNQLNTVFNRNKYLLKENLKTSNFEINIENNVILILLEDSTMENIQEFKRNIMDSPLFHFSQKPILYLH</sequence>
<dbReference type="EMBL" id="WKMY01000009">
    <property type="protein sequence ID" value="MRY94320.1"/>
    <property type="molecule type" value="Genomic_DNA"/>
</dbReference>
<accession>A0A174W8L8</accession>
<reference evidence="1 6" key="1">
    <citation type="submission" date="2015-09" db="EMBL/GenBank/DDBJ databases">
        <authorList>
            <consortium name="Pathogen Informatics"/>
        </authorList>
    </citation>
    <scope>NUCLEOTIDE SEQUENCE [LARGE SCALE GENOMIC DNA]</scope>
    <source>
        <strain evidence="1 6">2789STDY5834948</strain>
    </source>
</reference>
<dbReference type="Proteomes" id="UP000095332">
    <property type="component" value="Unassembled WGS sequence"/>
</dbReference>
<gene>
    <name evidence="1" type="ORF">ERS852560_02858</name>
    <name evidence="5" type="ORF">GKD54_16510</name>
    <name evidence="3" type="ORF">GKD58_15610</name>
    <name evidence="4" type="ORF">GKD67_14015</name>
    <name evidence="2" type="ORF">PN599_16760</name>
</gene>
<evidence type="ECO:0000313" key="9">
    <source>
        <dbReference type="Proteomes" id="UP000471216"/>
    </source>
</evidence>
<dbReference type="EMBL" id="JAQMPJ010000019">
    <property type="protein sequence ID" value="MDB9006647.1"/>
    <property type="molecule type" value="Genomic_DNA"/>
</dbReference>
<dbReference type="Proteomes" id="UP000450599">
    <property type="component" value="Unassembled WGS sequence"/>
</dbReference>
<evidence type="ECO:0000313" key="1">
    <source>
        <dbReference type="EMBL" id="CUQ43302.1"/>
    </source>
</evidence>
<evidence type="ECO:0000313" key="6">
    <source>
        <dbReference type="Proteomes" id="UP000095332"/>
    </source>
</evidence>
<evidence type="ECO:0000313" key="4">
    <source>
        <dbReference type="EMBL" id="MRY94320.1"/>
    </source>
</evidence>
<dbReference type="EMBL" id="WKMW01000016">
    <property type="protein sequence ID" value="MRY85666.1"/>
    <property type="molecule type" value="Genomic_DNA"/>
</dbReference>
<evidence type="ECO:0000313" key="7">
    <source>
        <dbReference type="Proteomes" id="UP000450599"/>
    </source>
</evidence>
<protein>
    <submittedName>
        <fullName evidence="1">Uncharacterized protein</fullName>
    </submittedName>
</protein>
<name>A0A174W8L8_PARDI</name>
<dbReference type="EMBL" id="WKMX01000016">
    <property type="protein sequence ID" value="MRZ07779.1"/>
    <property type="molecule type" value="Genomic_DNA"/>
</dbReference>